<sequence length="209" mass="23061">MQTGRNENRAVLRGVVAMAPASSHENHGVWYDAFPLVVRRLSGAEDRVNVIVAHPTAEQLALQPGQEVEIEGEVRSFNNKSGRGSRLVITLFARNIRPSQGEHVNELVLSGALCKPPVYRRTPMGREICDLLLAVNRRYGRADYLPCIAWGALARQCAALEVGDSVRLEGRFQSRTYTKVDHGESSLRTAYEISVMRLEALDAPVSLPG</sequence>
<evidence type="ECO:0000313" key="4">
    <source>
        <dbReference type="Proteomes" id="UP000824208"/>
    </source>
</evidence>
<dbReference type="SUPFAM" id="SSF50249">
    <property type="entry name" value="Nucleic acid-binding proteins"/>
    <property type="match status" value="1"/>
</dbReference>
<dbReference type="Pfam" id="PF00436">
    <property type="entry name" value="SSB"/>
    <property type="match status" value="1"/>
</dbReference>
<reference evidence="3" key="1">
    <citation type="journal article" date="2021" name="PeerJ">
        <title>Extensive microbial diversity within the chicken gut microbiome revealed by metagenomics and culture.</title>
        <authorList>
            <person name="Gilroy R."/>
            <person name="Ravi A."/>
            <person name="Getino M."/>
            <person name="Pursley I."/>
            <person name="Horton D.L."/>
            <person name="Alikhan N.F."/>
            <person name="Baker D."/>
            <person name="Gharbi K."/>
            <person name="Hall N."/>
            <person name="Watson M."/>
            <person name="Adriaenssens E.M."/>
            <person name="Foster-Nyarko E."/>
            <person name="Jarju S."/>
            <person name="Secka A."/>
            <person name="Antonio M."/>
            <person name="Oren A."/>
            <person name="Chaudhuri R.R."/>
            <person name="La Ragione R."/>
            <person name="Hildebrand F."/>
            <person name="Pallen M.J."/>
        </authorList>
    </citation>
    <scope>NUCLEOTIDE SEQUENCE</scope>
    <source>
        <strain evidence="3">CHK189-11263</strain>
    </source>
</reference>
<evidence type="ECO:0000256" key="1">
    <source>
        <dbReference type="ARBA" id="ARBA00023125"/>
    </source>
</evidence>
<dbReference type="CDD" id="cd04496">
    <property type="entry name" value="SSB_OBF"/>
    <property type="match status" value="1"/>
</dbReference>
<protein>
    <submittedName>
        <fullName evidence="3">Single-stranded DNA-binding protein</fullName>
    </submittedName>
</protein>
<name>A0A9D2MCW4_9FIRM</name>
<proteinExistence type="predicted"/>
<organism evidence="3 4">
    <name type="scientific">Candidatus Flavonifractor intestinipullorum</name>
    <dbReference type="NCBI Taxonomy" id="2838587"/>
    <lineage>
        <taxon>Bacteria</taxon>
        <taxon>Bacillati</taxon>
        <taxon>Bacillota</taxon>
        <taxon>Clostridia</taxon>
        <taxon>Eubacteriales</taxon>
        <taxon>Oscillospiraceae</taxon>
        <taxon>Flavonifractor</taxon>
    </lineage>
</organism>
<dbReference type="AlphaFoldDB" id="A0A9D2MCW4"/>
<comment type="caution">
    <text evidence="3">The sequence shown here is derived from an EMBL/GenBank/DDBJ whole genome shotgun (WGS) entry which is preliminary data.</text>
</comment>
<dbReference type="NCBIfam" id="NF004476">
    <property type="entry name" value="PRK05813.1"/>
    <property type="match status" value="1"/>
</dbReference>
<dbReference type="Gene3D" id="2.40.50.140">
    <property type="entry name" value="Nucleic acid-binding proteins"/>
    <property type="match status" value="2"/>
</dbReference>
<dbReference type="GO" id="GO:0003697">
    <property type="term" value="F:single-stranded DNA binding"/>
    <property type="evidence" value="ECO:0007669"/>
    <property type="project" value="InterPro"/>
</dbReference>
<accession>A0A9D2MCW4</accession>
<dbReference type="InterPro" id="IPR000424">
    <property type="entry name" value="Primosome_PriB/ssb"/>
</dbReference>
<gene>
    <name evidence="3" type="ORF">H9714_09505</name>
</gene>
<evidence type="ECO:0000313" key="3">
    <source>
        <dbReference type="EMBL" id="HJB57773.1"/>
    </source>
</evidence>
<keyword evidence="1 2" id="KW-0238">DNA-binding</keyword>
<dbReference type="InterPro" id="IPR012340">
    <property type="entry name" value="NA-bd_OB-fold"/>
</dbReference>
<evidence type="ECO:0000256" key="2">
    <source>
        <dbReference type="PROSITE-ProRule" id="PRU00252"/>
    </source>
</evidence>
<dbReference type="Proteomes" id="UP000824208">
    <property type="component" value="Unassembled WGS sequence"/>
</dbReference>
<dbReference type="PROSITE" id="PS50935">
    <property type="entry name" value="SSB"/>
    <property type="match status" value="2"/>
</dbReference>
<reference evidence="3" key="2">
    <citation type="submission" date="2021-04" db="EMBL/GenBank/DDBJ databases">
        <authorList>
            <person name="Gilroy R."/>
        </authorList>
    </citation>
    <scope>NUCLEOTIDE SEQUENCE</scope>
    <source>
        <strain evidence="3">CHK189-11263</strain>
    </source>
</reference>
<dbReference type="EMBL" id="DWYC01000087">
    <property type="protein sequence ID" value="HJB57773.1"/>
    <property type="molecule type" value="Genomic_DNA"/>
</dbReference>